<proteinExistence type="predicted"/>
<dbReference type="OrthoDB" id="9808398at2"/>
<dbReference type="PANTHER" id="PTHR43433:SF5">
    <property type="entry name" value="AB HYDROLASE-1 DOMAIN-CONTAINING PROTEIN"/>
    <property type="match status" value="1"/>
</dbReference>
<reference evidence="2 3" key="1">
    <citation type="submission" date="2013-05" db="EMBL/GenBank/DDBJ databases">
        <title>Draft genome sequence of Rubidibacter lacunae KORDI 51-2.</title>
        <authorList>
            <person name="Choi D.H."/>
            <person name="Noh J.H."/>
            <person name="Kwon K.-K."/>
            <person name="Lee J.-H."/>
            <person name="Ryu J.-Y."/>
        </authorList>
    </citation>
    <scope>NUCLEOTIDE SEQUENCE [LARGE SCALE GENOMIC DNA]</scope>
    <source>
        <strain evidence="2 3">KORDI 51-2</strain>
    </source>
</reference>
<dbReference type="eggNOG" id="COG2267">
    <property type="taxonomic scope" value="Bacteria"/>
</dbReference>
<dbReference type="InterPro" id="IPR050471">
    <property type="entry name" value="AB_hydrolase"/>
</dbReference>
<dbReference type="Gene3D" id="3.40.50.1820">
    <property type="entry name" value="alpha/beta hydrolase"/>
    <property type="match status" value="1"/>
</dbReference>
<dbReference type="GO" id="GO:0004177">
    <property type="term" value="F:aminopeptidase activity"/>
    <property type="evidence" value="ECO:0007669"/>
    <property type="project" value="UniProtKB-KW"/>
</dbReference>
<accession>U5DIA8</accession>
<keyword evidence="3" id="KW-1185">Reference proteome</keyword>
<comment type="caution">
    <text evidence="2">The sequence shown here is derived from an EMBL/GenBank/DDBJ whole genome shotgun (WGS) entry which is preliminary data.</text>
</comment>
<keyword evidence="2" id="KW-0808">Transferase</keyword>
<dbReference type="RefSeq" id="WP_022606942.1">
    <property type="nucleotide sequence ID" value="NZ_ASSJ01000049.1"/>
</dbReference>
<dbReference type="EC" id="3.4.11.5" evidence="2"/>
<evidence type="ECO:0000313" key="2">
    <source>
        <dbReference type="EMBL" id="ERN41406.1"/>
    </source>
</evidence>
<keyword evidence="2" id="KW-0378">Hydrolase</keyword>
<dbReference type="Proteomes" id="UP000016960">
    <property type="component" value="Unassembled WGS sequence"/>
</dbReference>
<name>U5DIA8_9CHRO</name>
<dbReference type="EMBL" id="ASSJ01000049">
    <property type="protein sequence ID" value="ERN41406.1"/>
    <property type="molecule type" value="Genomic_DNA"/>
</dbReference>
<gene>
    <name evidence="2" type="ORF">KR51_00019750</name>
</gene>
<dbReference type="STRING" id="582515.KR51_00019750"/>
<dbReference type="PANTHER" id="PTHR43433">
    <property type="entry name" value="HYDROLASE, ALPHA/BETA FOLD FAMILY PROTEIN"/>
    <property type="match status" value="1"/>
</dbReference>
<dbReference type="Pfam" id="PF00561">
    <property type="entry name" value="Abhydrolase_1"/>
    <property type="match status" value="1"/>
</dbReference>
<keyword evidence="2" id="KW-0031">Aminopeptidase</keyword>
<dbReference type="PRINTS" id="PR00111">
    <property type="entry name" value="ABHYDROLASE"/>
</dbReference>
<dbReference type="InterPro" id="IPR000073">
    <property type="entry name" value="AB_hydrolase_1"/>
</dbReference>
<evidence type="ECO:0000259" key="1">
    <source>
        <dbReference type="Pfam" id="PF00561"/>
    </source>
</evidence>
<evidence type="ECO:0000313" key="3">
    <source>
        <dbReference type="Proteomes" id="UP000016960"/>
    </source>
</evidence>
<dbReference type="InterPro" id="IPR029058">
    <property type="entry name" value="AB_hydrolase_fold"/>
</dbReference>
<sequence length="291" mass="32006">MTQFAGAIAHVETAGAGYPILCLHGHPGRGRSMGVFVEHLAPRYRTIAPDLRGYGRSQVSAPFVMHDHLDDLTALLDRLDIERCLLVGWSLGGILALESILAQPQRFSGTILVASAARPRGTHPPISKLDLLYTGIAGVLNWLKPGWEWNIQQFGQRSLFRYLVQQHTPATYRYLAEEGVAAYLQTSRHAQQALDRAIRAGYDRSANLNRIEVPCLVLMGAEDRHIAAAASRATADLLPDCQWCCYPDTAHLFPWEVPVRVLDDVDAWLHARPDVVGGCSERSRAGANGPS</sequence>
<keyword evidence="2" id="KW-0645">Protease</keyword>
<dbReference type="PATRIC" id="fig|582515.4.peg.2223"/>
<keyword evidence="2" id="KW-0012">Acyltransferase</keyword>
<organism evidence="2 3">
    <name type="scientific">Rubidibacter lacunae KORDI 51-2</name>
    <dbReference type="NCBI Taxonomy" id="582515"/>
    <lineage>
        <taxon>Bacteria</taxon>
        <taxon>Bacillati</taxon>
        <taxon>Cyanobacteriota</taxon>
        <taxon>Cyanophyceae</taxon>
        <taxon>Oscillatoriophycideae</taxon>
        <taxon>Chroococcales</taxon>
        <taxon>Aphanothecaceae</taxon>
        <taxon>Rubidibacter</taxon>
    </lineage>
</organism>
<dbReference type="InParanoid" id="U5DIA8"/>
<dbReference type="GO" id="GO:0016746">
    <property type="term" value="F:acyltransferase activity"/>
    <property type="evidence" value="ECO:0007669"/>
    <property type="project" value="UniProtKB-KW"/>
</dbReference>
<feature type="domain" description="AB hydrolase-1" evidence="1">
    <location>
        <begin position="18"/>
        <end position="256"/>
    </location>
</feature>
<protein>
    <submittedName>
        <fullName evidence="2">Putative hydrolase or acyltransferase (Alpha/beta hydrolase superfamily)</fullName>
        <ecNumber evidence="2">3.4.11.5</ecNumber>
    </submittedName>
</protein>
<dbReference type="SUPFAM" id="SSF53474">
    <property type="entry name" value="alpha/beta-Hydrolases"/>
    <property type="match status" value="1"/>
</dbReference>
<dbReference type="AlphaFoldDB" id="U5DIA8"/>